<feature type="transmembrane region" description="Helical" evidence="5">
    <location>
        <begin position="96"/>
        <end position="119"/>
    </location>
</feature>
<dbReference type="PANTHER" id="PTHR10361:SF28">
    <property type="entry name" value="P3 PROTEIN-RELATED"/>
    <property type="match status" value="1"/>
</dbReference>
<keyword evidence="2 5" id="KW-0812">Transmembrane</keyword>
<dbReference type="PANTHER" id="PTHR10361">
    <property type="entry name" value="SODIUM-BILE ACID COTRANSPORTER"/>
    <property type="match status" value="1"/>
</dbReference>
<feature type="transmembrane region" description="Helical" evidence="5">
    <location>
        <begin position="198"/>
        <end position="222"/>
    </location>
</feature>
<dbReference type="InterPro" id="IPR038770">
    <property type="entry name" value="Na+/solute_symporter_sf"/>
</dbReference>
<comment type="caution">
    <text evidence="6">The sequence shown here is derived from an EMBL/GenBank/DDBJ whole genome shotgun (WGS) entry which is preliminary data.</text>
</comment>
<dbReference type="Pfam" id="PF01758">
    <property type="entry name" value="SBF"/>
    <property type="match status" value="1"/>
</dbReference>
<dbReference type="Gene3D" id="1.20.1530.20">
    <property type="match status" value="1"/>
</dbReference>
<dbReference type="Proteomes" id="UP001160519">
    <property type="component" value="Unassembled WGS sequence"/>
</dbReference>
<feature type="transmembrane region" description="Helical" evidence="5">
    <location>
        <begin position="35"/>
        <end position="58"/>
    </location>
</feature>
<comment type="subcellular location">
    <subcellularLocation>
        <location evidence="1">Membrane</location>
        <topology evidence="1">Multi-pass membrane protein</topology>
    </subcellularLocation>
</comment>
<dbReference type="InterPro" id="IPR004710">
    <property type="entry name" value="Bilac:Na_transpt"/>
</dbReference>
<feature type="transmembrane region" description="Helical" evidence="5">
    <location>
        <begin position="126"/>
        <end position="147"/>
    </location>
</feature>
<evidence type="ECO:0000256" key="2">
    <source>
        <dbReference type="ARBA" id="ARBA00022692"/>
    </source>
</evidence>
<feature type="transmembrane region" description="Helical" evidence="5">
    <location>
        <begin position="12"/>
        <end position="29"/>
    </location>
</feature>
<feature type="transmembrane region" description="Helical" evidence="5">
    <location>
        <begin position="294"/>
        <end position="314"/>
    </location>
</feature>
<evidence type="ECO:0000256" key="1">
    <source>
        <dbReference type="ARBA" id="ARBA00004141"/>
    </source>
</evidence>
<dbReference type="InterPro" id="IPR002657">
    <property type="entry name" value="BilAc:Na_symport/Acr3"/>
</dbReference>
<organism evidence="6 7">
    <name type="scientific">Candidatus Methylobacter titanis</name>
    <dbReference type="NCBI Taxonomy" id="3053457"/>
    <lineage>
        <taxon>Bacteria</taxon>
        <taxon>Pseudomonadati</taxon>
        <taxon>Pseudomonadota</taxon>
        <taxon>Gammaproteobacteria</taxon>
        <taxon>Methylococcales</taxon>
        <taxon>Methylococcaceae</taxon>
        <taxon>Methylobacter</taxon>
    </lineage>
</organism>
<feature type="transmembrane region" description="Helical" evidence="5">
    <location>
        <begin position="167"/>
        <end position="186"/>
    </location>
</feature>
<evidence type="ECO:0000256" key="3">
    <source>
        <dbReference type="ARBA" id="ARBA00022989"/>
    </source>
</evidence>
<dbReference type="EMBL" id="JAQSDF010000023">
    <property type="protein sequence ID" value="MDI1231171.1"/>
    <property type="molecule type" value="Genomic_DNA"/>
</dbReference>
<accession>A0AA43Q422</accession>
<keyword evidence="7" id="KW-1185">Reference proteome</keyword>
<dbReference type="GO" id="GO:0016020">
    <property type="term" value="C:membrane"/>
    <property type="evidence" value="ECO:0007669"/>
    <property type="project" value="UniProtKB-SubCell"/>
</dbReference>
<proteinExistence type="predicted"/>
<feature type="transmembrane region" description="Helical" evidence="5">
    <location>
        <begin position="70"/>
        <end position="90"/>
    </location>
</feature>
<dbReference type="AlphaFoldDB" id="A0AA43Q422"/>
<evidence type="ECO:0000313" key="6">
    <source>
        <dbReference type="EMBL" id="MDI1231171.1"/>
    </source>
</evidence>
<evidence type="ECO:0000313" key="7">
    <source>
        <dbReference type="Proteomes" id="UP001160519"/>
    </source>
</evidence>
<keyword evidence="3 5" id="KW-1133">Transmembrane helix</keyword>
<sequence length="318" mass="34144">MLKVWQRNCIKIAEWFPLWIVTGCLWAWWQPEAWLWFQPYIAVGLGVIMLGMGLTLRLADFSAVLRTPKIIAIGVFMQFAIMPLAAYFWARVLDLEAGLAIGLILVGSCPGGTASNVICYLARANVALSVLLTLCSTLAAVVMTPLLTQWLAGAYLPIDGWGLFRSMLVVVLIPLLAGLLINTALDRIQQHKRHAVRAVVHVVGPVVSVIVIVLVVGSIMAGNKAAISLAGPKLFASVFLLHATGFSLGYLVMKWLGYGKAESRTVSIEVGMQNSGLGAALAKTHFASMAMAPVPAAISAVFHCLIGSALAGVWGRRR</sequence>
<evidence type="ECO:0000256" key="5">
    <source>
        <dbReference type="SAM" id="Phobius"/>
    </source>
</evidence>
<keyword evidence="4 5" id="KW-0472">Membrane</keyword>
<protein>
    <submittedName>
        <fullName evidence="6">Bile acid:sodium symporter family protein</fullName>
    </submittedName>
</protein>
<feature type="transmembrane region" description="Helical" evidence="5">
    <location>
        <begin position="234"/>
        <end position="253"/>
    </location>
</feature>
<name>A0AA43Q422_9GAMM</name>
<reference evidence="6" key="1">
    <citation type="submission" date="2023-01" db="EMBL/GenBank/DDBJ databases">
        <title>Biogeochemical cycle of methane in antarctic sediments.</title>
        <authorList>
            <person name="Roldan D.M."/>
            <person name="Menes R.J."/>
        </authorList>
    </citation>
    <scope>NUCLEOTIDE SEQUENCE [LARGE SCALE GENOMIC DNA]</scope>
    <source>
        <strain evidence="6">K-2018 MAG008</strain>
    </source>
</reference>
<gene>
    <name evidence="6" type="ORF">PSU93_08490</name>
</gene>
<evidence type="ECO:0000256" key="4">
    <source>
        <dbReference type="ARBA" id="ARBA00023136"/>
    </source>
</evidence>